<protein>
    <submittedName>
        <fullName evidence="2">Uncharacterized protein</fullName>
    </submittedName>
</protein>
<keyword evidence="3" id="KW-1185">Reference proteome</keyword>
<sequence length="72" mass="7671">MTVCPRCGARATYVGVLTVECATRGCPNFREPPPAPPADTPPSKDPSTTEARTDKSPEDEELLASMLEGGFF</sequence>
<dbReference type="AlphaFoldDB" id="A0A4U1IWC7"/>
<evidence type="ECO:0000313" key="3">
    <source>
        <dbReference type="Proteomes" id="UP000309215"/>
    </source>
</evidence>
<dbReference type="RefSeq" id="WP_136934349.1">
    <property type="nucleotide sequence ID" value="NZ_SSMQ01000063.1"/>
</dbReference>
<reference evidence="2 3" key="1">
    <citation type="submission" date="2019-04" db="EMBL/GenBank/DDBJ databases">
        <authorList>
            <person name="Li Y."/>
            <person name="Wang J."/>
        </authorList>
    </citation>
    <scope>NUCLEOTIDE SEQUENCE [LARGE SCALE GENOMIC DNA]</scope>
    <source>
        <strain evidence="2 3">DSM 14668</strain>
    </source>
</reference>
<proteinExistence type="predicted"/>
<dbReference type="Proteomes" id="UP000309215">
    <property type="component" value="Unassembled WGS sequence"/>
</dbReference>
<feature type="compositionally biased region" description="Pro residues" evidence="1">
    <location>
        <begin position="30"/>
        <end position="44"/>
    </location>
</feature>
<comment type="caution">
    <text evidence="2">The sequence shown here is derived from an EMBL/GenBank/DDBJ whole genome shotgun (WGS) entry which is preliminary data.</text>
</comment>
<evidence type="ECO:0000313" key="2">
    <source>
        <dbReference type="EMBL" id="TKC98807.1"/>
    </source>
</evidence>
<feature type="region of interest" description="Disordered" evidence="1">
    <location>
        <begin position="25"/>
        <end position="72"/>
    </location>
</feature>
<evidence type="ECO:0000256" key="1">
    <source>
        <dbReference type="SAM" id="MobiDB-lite"/>
    </source>
</evidence>
<organism evidence="2 3">
    <name type="scientific">Polyangium fumosum</name>
    <dbReference type="NCBI Taxonomy" id="889272"/>
    <lineage>
        <taxon>Bacteria</taxon>
        <taxon>Pseudomonadati</taxon>
        <taxon>Myxococcota</taxon>
        <taxon>Polyangia</taxon>
        <taxon>Polyangiales</taxon>
        <taxon>Polyangiaceae</taxon>
        <taxon>Polyangium</taxon>
    </lineage>
</organism>
<dbReference type="OrthoDB" id="9878196at2"/>
<dbReference type="EMBL" id="SSMQ01000063">
    <property type="protein sequence ID" value="TKC98807.1"/>
    <property type="molecule type" value="Genomic_DNA"/>
</dbReference>
<gene>
    <name evidence="2" type="ORF">E8A74_39805</name>
</gene>
<name>A0A4U1IWC7_9BACT</name>
<accession>A0A4U1IWC7</accession>